<organism evidence="2">
    <name type="scientific">Pseudomonas lactis</name>
    <dbReference type="NCBI Taxonomy" id="1615674"/>
    <lineage>
        <taxon>Bacteria</taxon>
        <taxon>Pseudomonadati</taxon>
        <taxon>Pseudomonadota</taxon>
        <taxon>Gammaproteobacteria</taxon>
        <taxon>Pseudomonadales</taxon>
        <taxon>Pseudomonadaceae</taxon>
        <taxon>Pseudomonas</taxon>
    </lineage>
</organism>
<keyword evidence="1" id="KW-0472">Membrane</keyword>
<protein>
    <submittedName>
        <fullName evidence="2">MFS transporter</fullName>
    </submittedName>
</protein>
<dbReference type="EMBL" id="AHPN01000001">
    <property type="protein sequence ID" value="EIK60033.1"/>
    <property type="molecule type" value="Genomic_DNA"/>
</dbReference>
<dbReference type="InterPro" id="IPR036259">
    <property type="entry name" value="MFS_trans_sf"/>
</dbReference>
<comment type="caution">
    <text evidence="2">The sequence shown here is derived from an EMBL/GenBank/DDBJ whole genome shotgun (WGS) entry which is preliminary data.</text>
</comment>
<dbReference type="PATRIC" id="fig|1038924.3.peg.3479"/>
<dbReference type="Proteomes" id="UP000003213">
    <property type="component" value="Chromosome"/>
</dbReference>
<dbReference type="HOGENOM" id="CLU_2635318_0_0_6"/>
<evidence type="ECO:0000313" key="2">
    <source>
        <dbReference type="EMBL" id="EIK60033.1"/>
    </source>
</evidence>
<dbReference type="SUPFAM" id="SSF103473">
    <property type="entry name" value="MFS general substrate transporter"/>
    <property type="match status" value="1"/>
</dbReference>
<name>I4K5P3_9PSED</name>
<keyword evidence="1" id="KW-1133">Transmembrane helix</keyword>
<gene>
    <name evidence="2" type="ORF">PflSS101_3604</name>
</gene>
<evidence type="ECO:0000256" key="1">
    <source>
        <dbReference type="SAM" id="Phobius"/>
    </source>
</evidence>
<feature type="transmembrane region" description="Helical" evidence="1">
    <location>
        <begin position="32"/>
        <end position="51"/>
    </location>
</feature>
<reference evidence="2" key="1">
    <citation type="journal article" date="2012" name="PLoS Genet.">
        <title>Comparative Genomics of Plant-Associated Pseudomonas spp.: Insights into Diversity and Inheritance of Traits Involved in Multitrophic Interactions.</title>
        <authorList>
            <person name="Loper J.E."/>
            <person name="Hassan K.A."/>
            <person name="Mavrodi D.V."/>
            <person name="Davis E.W.II."/>
            <person name="Lim C.K."/>
            <person name="Shaffer B.T."/>
            <person name="Elbourne L.D."/>
            <person name="Stockwell V.O."/>
            <person name="Hartney S.L."/>
            <person name="Breakwell K."/>
            <person name="Henkels M.D."/>
            <person name="Tetu S.G."/>
            <person name="Rangel L.I."/>
            <person name="Kidarsa T.A."/>
            <person name="Wilson N.L."/>
            <person name="van de Mortel J.E."/>
            <person name="Song C."/>
            <person name="Blumhagen R."/>
            <person name="Radune D."/>
            <person name="Hostetler J.B."/>
            <person name="Brinkac L.M."/>
            <person name="Durkin A.S."/>
            <person name="Kluepfel D.A."/>
            <person name="Wechter W.P."/>
            <person name="Anderson A.J."/>
            <person name="Kim Y.C."/>
            <person name="Pierson L.S.III."/>
            <person name="Pierson E.A."/>
            <person name="Lindow S.E."/>
            <person name="Kobayashi D.Y."/>
            <person name="Raaijmakers J.M."/>
            <person name="Weller D.M."/>
            <person name="Thomashow L.S."/>
            <person name="Allen A.E."/>
            <person name="Paulsen I.T."/>
        </authorList>
    </citation>
    <scope>NUCLEOTIDE SEQUENCE [LARGE SCALE GENOMIC DNA]</scope>
    <source>
        <strain evidence="2">SS101</strain>
    </source>
</reference>
<sequence length="75" mass="7372">MIALINSIGNLGGFVAPTTFGFLEQTTGSIQGGLYGLAGTSVLAAILVFFAKTSPSAVSAAPSAVTTGTPLSKPL</sequence>
<accession>I4K5P3</accession>
<dbReference type="AlphaFoldDB" id="I4K5P3"/>
<proteinExistence type="predicted"/>
<dbReference type="Gene3D" id="1.20.1250.20">
    <property type="entry name" value="MFS general substrate transporter like domains"/>
    <property type="match status" value="1"/>
</dbReference>
<keyword evidence="1" id="KW-0812">Transmembrane</keyword>